<organism evidence="2 3">
    <name type="scientific">Meristemomyces frigidus</name>
    <dbReference type="NCBI Taxonomy" id="1508187"/>
    <lineage>
        <taxon>Eukaryota</taxon>
        <taxon>Fungi</taxon>
        <taxon>Dikarya</taxon>
        <taxon>Ascomycota</taxon>
        <taxon>Pezizomycotina</taxon>
        <taxon>Dothideomycetes</taxon>
        <taxon>Dothideomycetidae</taxon>
        <taxon>Mycosphaerellales</taxon>
        <taxon>Teratosphaeriaceae</taxon>
        <taxon>Meristemomyces</taxon>
    </lineage>
</organism>
<feature type="region of interest" description="Disordered" evidence="1">
    <location>
        <begin position="1"/>
        <end position="183"/>
    </location>
</feature>
<feature type="compositionally biased region" description="Low complexity" evidence="1">
    <location>
        <begin position="283"/>
        <end position="310"/>
    </location>
</feature>
<feature type="region of interest" description="Disordered" evidence="1">
    <location>
        <begin position="336"/>
        <end position="400"/>
    </location>
</feature>
<feature type="compositionally biased region" description="Polar residues" evidence="1">
    <location>
        <begin position="1"/>
        <end position="17"/>
    </location>
</feature>
<feature type="region of interest" description="Disordered" evidence="1">
    <location>
        <begin position="196"/>
        <end position="312"/>
    </location>
</feature>
<feature type="compositionally biased region" description="Polar residues" evidence="1">
    <location>
        <begin position="30"/>
        <end position="50"/>
    </location>
</feature>
<evidence type="ECO:0000256" key="1">
    <source>
        <dbReference type="SAM" id="MobiDB-lite"/>
    </source>
</evidence>
<feature type="compositionally biased region" description="Basic and acidic residues" evidence="1">
    <location>
        <begin position="336"/>
        <end position="346"/>
    </location>
</feature>
<protein>
    <submittedName>
        <fullName evidence="2">Uncharacterized protein</fullName>
    </submittedName>
</protein>
<proteinExistence type="predicted"/>
<gene>
    <name evidence="2" type="ORF">LTR62_001535</name>
</gene>
<accession>A0AAN7TNK9</accession>
<reference evidence="2" key="1">
    <citation type="submission" date="2023-08" db="EMBL/GenBank/DDBJ databases">
        <title>Black Yeasts Isolated from many extreme environments.</title>
        <authorList>
            <person name="Coleine C."/>
            <person name="Stajich J.E."/>
            <person name="Selbmann L."/>
        </authorList>
    </citation>
    <scope>NUCLEOTIDE SEQUENCE</scope>
    <source>
        <strain evidence="2">CCFEE 5401</strain>
    </source>
</reference>
<dbReference type="EMBL" id="JAVRRL010000013">
    <property type="protein sequence ID" value="KAK5115335.1"/>
    <property type="molecule type" value="Genomic_DNA"/>
</dbReference>
<feature type="compositionally biased region" description="Low complexity" evidence="1">
    <location>
        <begin position="136"/>
        <end position="158"/>
    </location>
</feature>
<feature type="compositionally biased region" description="Low complexity" evidence="1">
    <location>
        <begin position="244"/>
        <end position="262"/>
    </location>
</feature>
<comment type="caution">
    <text evidence="2">The sequence shown here is derived from an EMBL/GenBank/DDBJ whole genome shotgun (WGS) entry which is preliminary data.</text>
</comment>
<evidence type="ECO:0000313" key="2">
    <source>
        <dbReference type="EMBL" id="KAK5115335.1"/>
    </source>
</evidence>
<dbReference type="Proteomes" id="UP001310890">
    <property type="component" value="Unassembled WGS sequence"/>
</dbReference>
<dbReference type="AlphaFoldDB" id="A0AAN7TNK9"/>
<feature type="compositionally biased region" description="Polar residues" evidence="1">
    <location>
        <begin position="62"/>
        <end position="72"/>
    </location>
</feature>
<feature type="compositionally biased region" description="Polar residues" evidence="1">
    <location>
        <begin position="215"/>
        <end position="228"/>
    </location>
</feature>
<feature type="compositionally biased region" description="Polar residues" evidence="1">
    <location>
        <begin position="159"/>
        <end position="173"/>
    </location>
</feature>
<sequence>MPPNATTIWSAELQISTYPPPAEKDGLESPSKSLASLQSGSATRDTTQTLPEVKSPRATRPEYTQRSTTDPSPSIMLQGYFANMASAQQRPISSHRNRSPYSKSHLRSRSSGSALLSAPQMTRAHSLPNPYANQLSEAPTPGASSSGSLSPLAGPNSPRQSPARTRSPLQHDQSAWALPRSPGFASVGNAFESIDEDSELDTTQPRDTLAPLPQTPASMASSNFSRSGSLRRRPVSPLHNMTPTSNASHESSTASSVTSSPSLRPRKPEKFNEAYPTLQHYASTSSFTSSLHSAPSTPNSMRSRSPSISSLDTIEDVPDLESEAIEAERIQGLKLAAERQERMERGELEEDGETGTGRRRGSFESGKSGLGRVGREKKRWSVCGGERRGDLGGLETVWED</sequence>
<feature type="compositionally biased region" description="Basic residues" evidence="1">
    <location>
        <begin position="93"/>
        <end position="108"/>
    </location>
</feature>
<name>A0AAN7TNK9_9PEZI</name>
<evidence type="ECO:0000313" key="3">
    <source>
        <dbReference type="Proteomes" id="UP001310890"/>
    </source>
</evidence>